<dbReference type="EMBL" id="MZMU01000017">
    <property type="protein sequence ID" value="RXT20549.1"/>
    <property type="molecule type" value="Genomic_DNA"/>
</dbReference>
<organism evidence="2 3">
    <name type="scientific">Rhizobium leguminosarum</name>
    <dbReference type="NCBI Taxonomy" id="384"/>
    <lineage>
        <taxon>Bacteria</taxon>
        <taxon>Pseudomonadati</taxon>
        <taxon>Pseudomonadota</taxon>
        <taxon>Alphaproteobacteria</taxon>
        <taxon>Hyphomicrobiales</taxon>
        <taxon>Rhizobiaceae</taxon>
        <taxon>Rhizobium/Agrobacterium group</taxon>
        <taxon>Rhizobium</taxon>
    </lineage>
</organism>
<evidence type="ECO:0000313" key="2">
    <source>
        <dbReference type="EMBL" id="RXT20549.1"/>
    </source>
</evidence>
<gene>
    <name evidence="2" type="ORF">B5P46_24340</name>
</gene>
<dbReference type="InterPro" id="IPR046150">
    <property type="entry name" value="DUF6152"/>
</dbReference>
<dbReference type="Pfam" id="PF19649">
    <property type="entry name" value="DUF6152"/>
    <property type="match status" value="1"/>
</dbReference>
<proteinExistence type="predicted"/>
<feature type="chain" id="PRO_5020916586" evidence="1">
    <location>
        <begin position="27"/>
        <end position="157"/>
    </location>
</feature>
<evidence type="ECO:0000313" key="3">
    <source>
        <dbReference type="Proteomes" id="UP000290767"/>
    </source>
</evidence>
<evidence type="ECO:0000256" key="1">
    <source>
        <dbReference type="SAM" id="SignalP"/>
    </source>
</evidence>
<comment type="caution">
    <text evidence="2">The sequence shown here is derived from an EMBL/GenBank/DDBJ whole genome shotgun (WGS) entry which is preliminary data.</text>
</comment>
<name>A0A4Q1TPG5_RHILE</name>
<feature type="signal peptide" evidence="1">
    <location>
        <begin position="1"/>
        <end position="26"/>
    </location>
</feature>
<sequence>MKNPSRRFILSSALLVLALSGGGVLAHHGVTGQYDMSTPIVIGGMVTRTTFAPPHPIVTVRVEQTDIPPGNLDRPDEFRGEFVVRPEDIGQDREVELSPVRTFYDLADRVRVGDRVLIVALRNCLAPNQLRSSWIRLADGDVVSYVGGLHRRVDGCN</sequence>
<dbReference type="AlphaFoldDB" id="A0A4Q1TPG5"/>
<dbReference type="Proteomes" id="UP000290767">
    <property type="component" value="Unassembled WGS sequence"/>
</dbReference>
<protein>
    <submittedName>
        <fullName evidence="2">Uncharacterized protein</fullName>
    </submittedName>
</protein>
<reference evidence="2 3" key="1">
    <citation type="submission" date="2017-03" db="EMBL/GenBank/DDBJ databases">
        <authorList>
            <person name="Safronova V.I."/>
            <person name="Sazanova A.L."/>
            <person name="Chirak E.R."/>
        </authorList>
    </citation>
    <scope>NUCLEOTIDE SEQUENCE [LARGE SCALE GENOMIC DNA]</scope>
    <source>
        <strain evidence="2 3">Tri-43</strain>
    </source>
</reference>
<accession>A0A4Q1TPG5</accession>
<dbReference type="RefSeq" id="WP_129420999.1">
    <property type="nucleotide sequence ID" value="NZ_MZMU01000017.1"/>
</dbReference>
<keyword evidence="1" id="KW-0732">Signal</keyword>